<feature type="transmembrane region" description="Helical" evidence="5">
    <location>
        <begin position="101"/>
        <end position="123"/>
    </location>
</feature>
<organism evidence="7">
    <name type="scientific">uncultured Thiotrichaceae bacterium</name>
    <dbReference type="NCBI Taxonomy" id="298394"/>
    <lineage>
        <taxon>Bacteria</taxon>
        <taxon>Pseudomonadati</taxon>
        <taxon>Pseudomonadota</taxon>
        <taxon>Gammaproteobacteria</taxon>
        <taxon>Thiotrichales</taxon>
        <taxon>Thiotrichaceae</taxon>
        <taxon>environmental samples</taxon>
    </lineage>
</organism>
<dbReference type="AlphaFoldDB" id="A0A6S6THY8"/>
<accession>A0A6S6THY8</accession>
<evidence type="ECO:0000313" key="7">
    <source>
        <dbReference type="EMBL" id="CAA6816070.1"/>
    </source>
</evidence>
<gene>
    <name evidence="7" type="ORF">HELGO_WM45694</name>
</gene>
<feature type="transmembrane region" description="Helical" evidence="5">
    <location>
        <begin position="48"/>
        <end position="68"/>
    </location>
</feature>
<feature type="domain" description="Fatty acid hydroxylase" evidence="6">
    <location>
        <begin position="144"/>
        <end position="273"/>
    </location>
</feature>
<dbReference type="EMBL" id="CACVAV010000258">
    <property type="protein sequence ID" value="CAA6816070.1"/>
    <property type="molecule type" value="Genomic_DNA"/>
</dbReference>
<evidence type="ECO:0000259" key="6">
    <source>
        <dbReference type="Pfam" id="PF04116"/>
    </source>
</evidence>
<keyword evidence="3 5" id="KW-1133">Transmembrane helix</keyword>
<sequence>MWRWFAARWLVLGENTVLVALAIVSWFWFQPPLEASKTLSLDWIAPMYLRNLVLMISVAGGLHLYFFYWKKQGKKLRHDERELVAKGRNFTFGNQVRDNMFWTLASGVTFWTAYEVLMFWGMANGYAPLLLWSDNPVWFVLLFILTPLWISLHFYLVHRWMHYPKIYQMVHKLHHRNSNVGPWSGLSMHPLEHLVFFSSVLVHFVIASHPLHILFHMMHQSLTASTSHTGYNGLLVKDKNRFALGTFPHQLHHRYLDCNYGNPEVPCDKWFGTFHDGTAEAHAKLQQKRRAKAMGKA</sequence>
<proteinExistence type="predicted"/>
<dbReference type="GO" id="GO:0016020">
    <property type="term" value="C:membrane"/>
    <property type="evidence" value="ECO:0007669"/>
    <property type="project" value="UniProtKB-SubCell"/>
</dbReference>
<dbReference type="GO" id="GO:0016491">
    <property type="term" value="F:oxidoreductase activity"/>
    <property type="evidence" value="ECO:0007669"/>
    <property type="project" value="InterPro"/>
</dbReference>
<comment type="subcellular location">
    <subcellularLocation>
        <location evidence="1">Membrane</location>
    </subcellularLocation>
</comment>
<dbReference type="GO" id="GO:0008610">
    <property type="term" value="P:lipid biosynthetic process"/>
    <property type="evidence" value="ECO:0007669"/>
    <property type="project" value="InterPro"/>
</dbReference>
<name>A0A6S6THY8_9GAMM</name>
<dbReference type="InterPro" id="IPR006694">
    <property type="entry name" value="Fatty_acid_hydroxylase"/>
</dbReference>
<reference evidence="7" key="1">
    <citation type="submission" date="2020-01" db="EMBL/GenBank/DDBJ databases">
        <authorList>
            <person name="Meier V. D."/>
            <person name="Meier V D."/>
        </authorList>
    </citation>
    <scope>NUCLEOTIDE SEQUENCE</scope>
    <source>
        <strain evidence="7">HLG_WM_MAG_08</strain>
    </source>
</reference>
<feature type="transmembrane region" description="Helical" evidence="5">
    <location>
        <begin position="7"/>
        <end position="28"/>
    </location>
</feature>
<evidence type="ECO:0000256" key="4">
    <source>
        <dbReference type="ARBA" id="ARBA00023136"/>
    </source>
</evidence>
<feature type="transmembrane region" description="Helical" evidence="5">
    <location>
        <begin position="135"/>
        <end position="157"/>
    </location>
</feature>
<evidence type="ECO:0000256" key="2">
    <source>
        <dbReference type="ARBA" id="ARBA00022692"/>
    </source>
</evidence>
<dbReference type="GO" id="GO:0005506">
    <property type="term" value="F:iron ion binding"/>
    <property type="evidence" value="ECO:0007669"/>
    <property type="project" value="InterPro"/>
</dbReference>
<keyword evidence="4 5" id="KW-0472">Membrane</keyword>
<dbReference type="InterPro" id="IPR050307">
    <property type="entry name" value="Sterol_Desaturase_Related"/>
</dbReference>
<evidence type="ECO:0000256" key="1">
    <source>
        <dbReference type="ARBA" id="ARBA00004370"/>
    </source>
</evidence>
<evidence type="ECO:0000256" key="5">
    <source>
        <dbReference type="SAM" id="Phobius"/>
    </source>
</evidence>
<dbReference type="Pfam" id="PF04116">
    <property type="entry name" value="FA_hydroxylase"/>
    <property type="match status" value="1"/>
</dbReference>
<protein>
    <submittedName>
        <fullName evidence="7">Sterol desaturase</fullName>
    </submittedName>
</protein>
<keyword evidence="2 5" id="KW-0812">Transmembrane</keyword>
<dbReference type="PANTHER" id="PTHR11863">
    <property type="entry name" value="STEROL DESATURASE"/>
    <property type="match status" value="1"/>
</dbReference>
<evidence type="ECO:0000256" key="3">
    <source>
        <dbReference type="ARBA" id="ARBA00022989"/>
    </source>
</evidence>